<evidence type="ECO:0000256" key="3">
    <source>
        <dbReference type="ARBA" id="ARBA00022763"/>
    </source>
</evidence>
<name>A0A4S3PZN1_9BACI</name>
<dbReference type="RefSeq" id="WP_136377821.1">
    <property type="nucleotide sequence ID" value="NZ_SLUB01000001.1"/>
</dbReference>
<dbReference type="Pfam" id="PF02565">
    <property type="entry name" value="RecO_C"/>
    <property type="match status" value="1"/>
</dbReference>
<dbReference type="InterPro" id="IPR042242">
    <property type="entry name" value="RecO_C"/>
</dbReference>
<dbReference type="SUPFAM" id="SSF50249">
    <property type="entry name" value="Nucleic acid-binding proteins"/>
    <property type="match status" value="1"/>
</dbReference>
<keyword evidence="3 7" id="KW-0227">DNA damage</keyword>
<dbReference type="Pfam" id="PF11967">
    <property type="entry name" value="RecO_N"/>
    <property type="match status" value="1"/>
</dbReference>
<evidence type="ECO:0000256" key="7">
    <source>
        <dbReference type="HAMAP-Rule" id="MF_00201"/>
    </source>
</evidence>
<comment type="caution">
    <text evidence="9">The sequence shown here is derived from an EMBL/GenBank/DDBJ whole genome shotgun (WGS) entry which is preliminary data.</text>
</comment>
<evidence type="ECO:0000313" key="10">
    <source>
        <dbReference type="Proteomes" id="UP000306477"/>
    </source>
</evidence>
<dbReference type="InterPro" id="IPR037278">
    <property type="entry name" value="ARFGAP/RecO"/>
</dbReference>
<dbReference type="Gene3D" id="1.20.1440.120">
    <property type="entry name" value="Recombination protein O, C-terminal domain"/>
    <property type="match status" value="1"/>
</dbReference>
<evidence type="ECO:0000256" key="6">
    <source>
        <dbReference type="ARBA" id="ARBA00033409"/>
    </source>
</evidence>
<keyword evidence="4 7" id="KW-0233">DNA recombination</keyword>
<evidence type="ECO:0000256" key="2">
    <source>
        <dbReference type="ARBA" id="ARBA00021310"/>
    </source>
</evidence>
<dbReference type="Gene3D" id="2.40.50.140">
    <property type="entry name" value="Nucleic acid-binding proteins"/>
    <property type="match status" value="1"/>
</dbReference>
<evidence type="ECO:0000256" key="5">
    <source>
        <dbReference type="ARBA" id="ARBA00023204"/>
    </source>
</evidence>
<dbReference type="EMBL" id="SLUB01000001">
    <property type="protein sequence ID" value="THE15429.1"/>
    <property type="molecule type" value="Genomic_DNA"/>
</dbReference>
<evidence type="ECO:0000256" key="4">
    <source>
        <dbReference type="ARBA" id="ARBA00023172"/>
    </source>
</evidence>
<dbReference type="NCBIfam" id="TIGR00613">
    <property type="entry name" value="reco"/>
    <property type="match status" value="1"/>
</dbReference>
<dbReference type="PANTHER" id="PTHR33991:SF1">
    <property type="entry name" value="DNA REPAIR PROTEIN RECO"/>
    <property type="match status" value="1"/>
</dbReference>
<dbReference type="HAMAP" id="MF_00201">
    <property type="entry name" value="RecO"/>
    <property type="match status" value="1"/>
</dbReference>
<dbReference type="SUPFAM" id="SSF57863">
    <property type="entry name" value="ArfGap/RecO-like zinc finger"/>
    <property type="match status" value="1"/>
</dbReference>
<evidence type="ECO:0000313" key="9">
    <source>
        <dbReference type="EMBL" id="THE15429.1"/>
    </source>
</evidence>
<sequence length="249" mass="28961">MLQKCEGIIIRTNDYGETNKIVTLYTREWGKIGVMARGAKKPSSRLAAITQVFTYGQFLVQKTSGLGVLQQGETIATFRSIREDIFLTAYASYVVELTDKCTEDRKTNPFLFEMLYQTINYLDEGYDPEILLYIYELKMLPLLGLYPQLNECSICKSTEGEFAFSIKEGGLLCHRCYEKEPYHLKVSQATIRLLRLFYYFDLSRLGSIAVKDETKKEIKQVIDMYYEEYSGLYLKSKRFLDQLDNFRLP</sequence>
<dbReference type="OrthoDB" id="9797083at2"/>
<accession>A0A4S3PZN1</accession>
<evidence type="ECO:0000256" key="1">
    <source>
        <dbReference type="ARBA" id="ARBA00007452"/>
    </source>
</evidence>
<dbReference type="GO" id="GO:0006302">
    <property type="term" value="P:double-strand break repair"/>
    <property type="evidence" value="ECO:0007669"/>
    <property type="project" value="TreeGrafter"/>
</dbReference>
<proteinExistence type="inferred from homology"/>
<dbReference type="STRING" id="1033734.GCA_000285535_03536"/>
<dbReference type="InterPro" id="IPR003717">
    <property type="entry name" value="RecO"/>
</dbReference>
<dbReference type="InterPro" id="IPR012340">
    <property type="entry name" value="NA-bd_OB-fold"/>
</dbReference>
<organism evidence="9 10">
    <name type="scientific">Bacillus timonensis</name>
    <dbReference type="NCBI Taxonomy" id="1033734"/>
    <lineage>
        <taxon>Bacteria</taxon>
        <taxon>Bacillati</taxon>
        <taxon>Bacillota</taxon>
        <taxon>Bacilli</taxon>
        <taxon>Bacillales</taxon>
        <taxon>Bacillaceae</taxon>
        <taxon>Bacillus</taxon>
    </lineage>
</organism>
<comment type="function">
    <text evidence="7">Involved in DNA repair and RecF pathway recombination.</text>
</comment>
<gene>
    <name evidence="7 9" type="primary">recO</name>
    <name evidence="9" type="ORF">E1I69_00830</name>
</gene>
<reference evidence="9 10" key="1">
    <citation type="journal article" date="2019" name="Indoor Air">
        <title>Impacts of indoor surface finishes on bacterial viability.</title>
        <authorList>
            <person name="Hu J."/>
            <person name="Maamar S.B."/>
            <person name="Glawe A.J."/>
            <person name="Gottel N."/>
            <person name="Gilbert J.A."/>
            <person name="Hartmann E.M."/>
        </authorList>
    </citation>
    <scope>NUCLEOTIDE SEQUENCE [LARGE SCALE GENOMIC DNA]</scope>
    <source>
        <strain evidence="9 10">AF060A6</strain>
    </source>
</reference>
<evidence type="ECO:0000259" key="8">
    <source>
        <dbReference type="Pfam" id="PF11967"/>
    </source>
</evidence>
<dbReference type="GO" id="GO:0006310">
    <property type="term" value="P:DNA recombination"/>
    <property type="evidence" value="ECO:0007669"/>
    <property type="project" value="UniProtKB-UniRule"/>
</dbReference>
<dbReference type="InterPro" id="IPR022572">
    <property type="entry name" value="DNA_rep/recomb_RecO_N"/>
</dbReference>
<protein>
    <recommendedName>
        <fullName evidence="2 7">DNA repair protein RecO</fullName>
    </recommendedName>
    <alternativeName>
        <fullName evidence="6 7">Recombination protein O</fullName>
    </alternativeName>
</protein>
<dbReference type="AlphaFoldDB" id="A0A4S3PZN1"/>
<keyword evidence="10" id="KW-1185">Reference proteome</keyword>
<dbReference type="GO" id="GO:0043590">
    <property type="term" value="C:bacterial nucleoid"/>
    <property type="evidence" value="ECO:0007669"/>
    <property type="project" value="TreeGrafter"/>
</dbReference>
<feature type="domain" description="DNA replication/recombination mediator RecO N-terminal" evidence="8">
    <location>
        <begin position="1"/>
        <end position="78"/>
    </location>
</feature>
<dbReference type="Proteomes" id="UP000306477">
    <property type="component" value="Unassembled WGS sequence"/>
</dbReference>
<comment type="similarity">
    <text evidence="1 7">Belongs to the RecO family.</text>
</comment>
<dbReference type="PANTHER" id="PTHR33991">
    <property type="entry name" value="DNA REPAIR PROTEIN RECO"/>
    <property type="match status" value="1"/>
</dbReference>
<keyword evidence="5 7" id="KW-0234">DNA repair</keyword>